<dbReference type="AlphaFoldDB" id="A1RU72"/>
<dbReference type="EMBL" id="CP000504">
    <property type="protein sequence ID" value="ABL88504.1"/>
    <property type="molecule type" value="Genomic_DNA"/>
</dbReference>
<evidence type="ECO:0000313" key="2">
    <source>
        <dbReference type="EMBL" id="ABL88504.1"/>
    </source>
</evidence>
<feature type="transmembrane region" description="Helical" evidence="1">
    <location>
        <begin position="153"/>
        <end position="170"/>
    </location>
</feature>
<feature type="transmembrane region" description="Helical" evidence="1">
    <location>
        <begin position="182"/>
        <end position="204"/>
    </location>
</feature>
<dbReference type="HOGENOM" id="CLU_097040_1_0_2"/>
<dbReference type="Proteomes" id="UP000002595">
    <property type="component" value="Chromosome"/>
</dbReference>
<proteinExistence type="predicted"/>
<sequence>MFNNLSRDLAMDVWFFVYHVVVSVLIAVFGFVLGRLLRLLLVRLLLRLGFDDWFRNFNIGKALLRSGYTAGEFFGSVTAWLIYILSILLATAYLSLNLGNTEIYSLIIIVIGVYFFGFIKFFIISILGFILVDGFVEYIYKGALSKSEVVGPVAEYIRVILYLVVITFALEQGGINVATLSAMLTPITWGLTAAVVAVLVAEALKKR</sequence>
<feature type="transmembrane region" description="Helical" evidence="1">
    <location>
        <begin position="106"/>
        <end position="132"/>
    </location>
</feature>
<accession>A1RU72</accession>
<keyword evidence="1" id="KW-0472">Membrane</keyword>
<evidence type="ECO:0000256" key="1">
    <source>
        <dbReference type="SAM" id="Phobius"/>
    </source>
</evidence>
<feature type="transmembrane region" description="Helical" evidence="1">
    <location>
        <begin position="73"/>
        <end position="94"/>
    </location>
</feature>
<gene>
    <name evidence="2" type="ordered locus">Pisl_1341</name>
</gene>
<name>A1RU72_PYRIL</name>
<organism evidence="2 3">
    <name type="scientific">Pyrobaculum islandicum (strain DSM 4184 / JCM 9189 / GEO3)</name>
    <dbReference type="NCBI Taxonomy" id="384616"/>
    <lineage>
        <taxon>Archaea</taxon>
        <taxon>Thermoproteota</taxon>
        <taxon>Thermoprotei</taxon>
        <taxon>Thermoproteales</taxon>
        <taxon>Thermoproteaceae</taxon>
        <taxon>Pyrobaculum</taxon>
    </lineage>
</organism>
<keyword evidence="1" id="KW-0812">Transmembrane</keyword>
<dbReference type="Pfam" id="PF05552">
    <property type="entry name" value="MS_channel_1st_1"/>
    <property type="match status" value="1"/>
</dbReference>
<dbReference type="InterPro" id="IPR008910">
    <property type="entry name" value="MSC_TM_helix"/>
</dbReference>
<protein>
    <submittedName>
        <fullName evidence="2">Uncharacterized protein</fullName>
    </submittedName>
</protein>
<feature type="transmembrane region" description="Helical" evidence="1">
    <location>
        <begin position="15"/>
        <end position="37"/>
    </location>
</feature>
<reference evidence="2" key="1">
    <citation type="submission" date="2006-12" db="EMBL/GenBank/DDBJ databases">
        <title>Complete sequence of Pyrobaculum islandicum DSM 4184.</title>
        <authorList>
            <person name="Copeland A."/>
            <person name="Lucas S."/>
            <person name="Lapidus A."/>
            <person name="Barry K."/>
            <person name="Detter J.C."/>
            <person name="Glavina del Rio T."/>
            <person name="Dalin E."/>
            <person name="Tice H."/>
            <person name="Pitluck S."/>
            <person name="Meincke L."/>
            <person name="Brettin T."/>
            <person name="Bruce D."/>
            <person name="Han C."/>
            <person name="Tapia R."/>
            <person name="Gilna P."/>
            <person name="Schmutz J."/>
            <person name="Larimer F."/>
            <person name="Land M."/>
            <person name="Hauser L."/>
            <person name="Kyrpides N."/>
            <person name="Mikhailova N."/>
            <person name="Cozen A.E."/>
            <person name="Fitz-Gibbon S.T."/>
            <person name="House C.H."/>
            <person name="Saltikov C."/>
            <person name="Lowe T."/>
            <person name="Richardson P."/>
        </authorList>
    </citation>
    <scope>NUCLEOTIDE SEQUENCE [LARGE SCALE GENOMIC DNA]</scope>
    <source>
        <strain evidence="2">DSM 4184</strain>
    </source>
</reference>
<evidence type="ECO:0000313" key="3">
    <source>
        <dbReference type="Proteomes" id="UP000002595"/>
    </source>
</evidence>
<keyword evidence="1" id="KW-1133">Transmembrane helix</keyword>
<dbReference type="KEGG" id="pis:Pisl_1341"/>
<keyword evidence="3" id="KW-1185">Reference proteome</keyword>
<dbReference type="eggNOG" id="arCOG01572">
    <property type="taxonomic scope" value="Archaea"/>
</dbReference>